<evidence type="ECO:0000259" key="1">
    <source>
        <dbReference type="Pfam" id="PF24551"/>
    </source>
</evidence>
<feature type="domain" description="Histone acetyltransferase Rv0428c-like SH3" evidence="1">
    <location>
        <begin position="10"/>
        <end position="66"/>
    </location>
</feature>
<dbReference type="Pfam" id="PF24551">
    <property type="entry name" value="SH3_Rv0428c"/>
    <property type="match status" value="1"/>
</dbReference>
<dbReference type="InterPro" id="IPR056934">
    <property type="entry name" value="SH3_Rv0428c"/>
</dbReference>
<evidence type="ECO:0000313" key="3">
    <source>
        <dbReference type="Proteomes" id="UP000766570"/>
    </source>
</evidence>
<name>A0ABS4WD59_9MICC</name>
<sequence length="83" mass="9044">MSTDFLDSLDPGTRVVLRYRLSPGEQGQAGERMSDALGYLLSIDEHCVTVQTRTGDVQVSRAAITHAKRVPPPPVRRRAAPGD</sequence>
<protein>
    <recommendedName>
        <fullName evidence="1">Histone acetyltransferase Rv0428c-like SH3 domain-containing protein</fullName>
    </recommendedName>
</protein>
<reference evidence="2 3" key="1">
    <citation type="submission" date="2021-03" db="EMBL/GenBank/DDBJ databases">
        <title>Sequencing the genomes of 1000 actinobacteria strains.</title>
        <authorList>
            <person name="Klenk H.-P."/>
        </authorList>
    </citation>
    <scope>NUCLEOTIDE SEQUENCE [LARGE SCALE GENOMIC DNA]</scope>
    <source>
        <strain evidence="2 3">DSM 15454</strain>
    </source>
</reference>
<dbReference type="EMBL" id="JAGIOE010000001">
    <property type="protein sequence ID" value="MBP2374145.1"/>
    <property type="molecule type" value="Genomic_DNA"/>
</dbReference>
<organism evidence="2 3">
    <name type="scientific">Paeniglutamicibacter psychrophenolicus</name>
    <dbReference type="NCBI Taxonomy" id="257454"/>
    <lineage>
        <taxon>Bacteria</taxon>
        <taxon>Bacillati</taxon>
        <taxon>Actinomycetota</taxon>
        <taxon>Actinomycetes</taxon>
        <taxon>Micrococcales</taxon>
        <taxon>Micrococcaceae</taxon>
        <taxon>Paeniglutamicibacter</taxon>
    </lineage>
</organism>
<proteinExistence type="predicted"/>
<dbReference type="RefSeq" id="WP_209907209.1">
    <property type="nucleotide sequence ID" value="NZ_BAAAMI010000006.1"/>
</dbReference>
<accession>A0ABS4WD59</accession>
<comment type="caution">
    <text evidence="2">The sequence shown here is derived from an EMBL/GenBank/DDBJ whole genome shotgun (WGS) entry which is preliminary data.</text>
</comment>
<gene>
    <name evidence="2" type="ORF">JOF46_002057</name>
</gene>
<dbReference type="Proteomes" id="UP000766570">
    <property type="component" value="Unassembled WGS sequence"/>
</dbReference>
<keyword evidence="3" id="KW-1185">Reference proteome</keyword>
<evidence type="ECO:0000313" key="2">
    <source>
        <dbReference type="EMBL" id="MBP2374145.1"/>
    </source>
</evidence>